<accession>A0AAW4PJD5</accession>
<comment type="caution">
    <text evidence="5">The sequence shown here is derived from an EMBL/GenBank/DDBJ whole genome shotgun (WGS) entry which is preliminary data.</text>
</comment>
<protein>
    <submittedName>
        <fullName evidence="5">Phosphocholine cytidylyltransferase family protein</fullName>
    </submittedName>
</protein>
<keyword evidence="2 5" id="KW-0548">Nucleotidyltransferase</keyword>
<name>A0AAW4PJD5_9EURY</name>
<dbReference type="GO" id="GO:0016779">
    <property type="term" value="F:nucleotidyltransferase activity"/>
    <property type="evidence" value="ECO:0007669"/>
    <property type="project" value="UniProtKB-KW"/>
</dbReference>
<reference evidence="5 6" key="1">
    <citation type="submission" date="2021-06" db="EMBL/GenBank/DDBJ databases">
        <title>Halomicroarcula sp. a new haloarchaeum isolated from saline soil.</title>
        <authorList>
            <person name="Duran-Viseras A."/>
            <person name="Sanchez-Porro C."/>
            <person name="Ventosa A."/>
        </authorList>
    </citation>
    <scope>NUCLEOTIDE SEQUENCE [LARGE SCALE GENOMIC DNA]</scope>
    <source>
        <strain evidence="5 6">F27</strain>
    </source>
</reference>
<evidence type="ECO:0000256" key="2">
    <source>
        <dbReference type="ARBA" id="ARBA00022695"/>
    </source>
</evidence>
<proteinExistence type="predicted"/>
<organism evidence="5 6">
    <name type="scientific">Haloarcula nitratireducens</name>
    <dbReference type="NCBI Taxonomy" id="2487749"/>
    <lineage>
        <taxon>Archaea</taxon>
        <taxon>Methanobacteriati</taxon>
        <taxon>Methanobacteriota</taxon>
        <taxon>Stenosarchaea group</taxon>
        <taxon>Halobacteria</taxon>
        <taxon>Halobacteriales</taxon>
        <taxon>Haloarculaceae</taxon>
        <taxon>Haloarcula</taxon>
    </lineage>
</organism>
<evidence type="ECO:0000259" key="4">
    <source>
        <dbReference type="Pfam" id="PF12804"/>
    </source>
</evidence>
<dbReference type="InterPro" id="IPR029044">
    <property type="entry name" value="Nucleotide-diphossugar_trans"/>
</dbReference>
<dbReference type="RefSeq" id="WP_220582347.1">
    <property type="nucleotide sequence ID" value="NZ_RKLT01000027.1"/>
</dbReference>
<evidence type="ECO:0000256" key="3">
    <source>
        <dbReference type="SAM" id="MobiDB-lite"/>
    </source>
</evidence>
<evidence type="ECO:0000313" key="6">
    <source>
        <dbReference type="Proteomes" id="UP001430455"/>
    </source>
</evidence>
<dbReference type="CDD" id="cd02523">
    <property type="entry name" value="PC_cytidylyltransferase"/>
    <property type="match status" value="1"/>
</dbReference>
<dbReference type="Gene3D" id="3.90.550.10">
    <property type="entry name" value="Spore Coat Polysaccharide Biosynthesis Protein SpsA, Chain A"/>
    <property type="match status" value="1"/>
</dbReference>
<evidence type="ECO:0000256" key="1">
    <source>
        <dbReference type="ARBA" id="ARBA00022679"/>
    </source>
</evidence>
<keyword evidence="1" id="KW-0808">Transferase</keyword>
<feature type="domain" description="MobA-like NTP transferase" evidence="4">
    <location>
        <begin position="10"/>
        <end position="129"/>
    </location>
</feature>
<keyword evidence="6" id="KW-1185">Reference proteome</keyword>
<dbReference type="SUPFAM" id="SSF53448">
    <property type="entry name" value="Nucleotide-diphospho-sugar transferases"/>
    <property type="match status" value="1"/>
</dbReference>
<dbReference type="PANTHER" id="PTHR43584:SF8">
    <property type="entry name" value="N-ACETYLMURAMATE ALPHA-1-PHOSPHATE URIDYLYLTRANSFERASE"/>
    <property type="match status" value="1"/>
</dbReference>
<dbReference type="Pfam" id="PF12804">
    <property type="entry name" value="NTP_transf_3"/>
    <property type="match status" value="1"/>
</dbReference>
<dbReference type="EMBL" id="RKLT01000027">
    <property type="protein sequence ID" value="MBX0297763.1"/>
    <property type="molecule type" value="Genomic_DNA"/>
</dbReference>
<evidence type="ECO:0000313" key="5">
    <source>
        <dbReference type="EMBL" id="MBX0297763.1"/>
    </source>
</evidence>
<dbReference type="InterPro" id="IPR025877">
    <property type="entry name" value="MobA-like_NTP_Trfase"/>
</dbReference>
<dbReference type="Proteomes" id="UP001430455">
    <property type="component" value="Unassembled WGS sequence"/>
</dbReference>
<sequence length="268" mass="30188">MTEDKSPQAVHLAAGQGTRLRPLTNDRPKPLVTLGGTSLLERNMQTLRGCGVTDQVVVTGHCSEKIRSLGCQTVHNPNFAETDMVYSLFCAAARFSTDRDLVISYGDIVYEESVVQSLLDRCAPLSVVVDRDWQRLWKTRFEDPLSDAESLRLTDDDAIVEIGRDVDGFDEIDGQYIGLIKVESDFIDQFETVYQDIVGEASSRDKSIEMTQFLQTFIDRGHDVAAVPINGGWLEVDTVSDLEQYWHLYSNDELDRFIDLEQSEHSQS</sequence>
<feature type="region of interest" description="Disordered" evidence="3">
    <location>
        <begin position="1"/>
        <end position="27"/>
    </location>
</feature>
<dbReference type="AlphaFoldDB" id="A0AAW4PJD5"/>
<dbReference type="InterPro" id="IPR050065">
    <property type="entry name" value="GlmU-like"/>
</dbReference>
<gene>
    <name evidence="5" type="ORF">EGH23_23110</name>
</gene>
<dbReference type="PANTHER" id="PTHR43584">
    <property type="entry name" value="NUCLEOTIDYL TRANSFERASE"/>
    <property type="match status" value="1"/>
</dbReference>